<keyword evidence="2" id="KW-1185">Reference proteome</keyword>
<organism evidence="1 2">
    <name type="scientific">Roseinatronobacter bogoriensis subsp. barguzinensis</name>
    <dbReference type="NCBI Taxonomy" id="441209"/>
    <lineage>
        <taxon>Bacteria</taxon>
        <taxon>Pseudomonadati</taxon>
        <taxon>Pseudomonadota</taxon>
        <taxon>Alphaproteobacteria</taxon>
        <taxon>Rhodobacterales</taxon>
        <taxon>Paracoccaceae</taxon>
        <taxon>Roseinatronobacter</taxon>
    </lineage>
</organism>
<gene>
    <name evidence="1" type="ORF">BG454_12485</name>
</gene>
<dbReference type="KEGG" id="rbg:BG454_12485"/>
<dbReference type="STRING" id="441209.GCA_001870665_02277"/>
<proteinExistence type="predicted"/>
<dbReference type="OrthoDB" id="5194526at2"/>
<dbReference type="InterPro" id="IPR009394">
    <property type="entry name" value="MmcB-like"/>
</dbReference>
<sequence length="154" mass="17145">MSQAFSHSQGLAPGQVLARGVSRFVRTLGYAPLTEFVPVRGLRVDVIALGPKGEIWVVECKSSRSDFTSDQKWHGYLDWCDRFFWAVNPEFPIELLPQQTGVLLGDGYGAEILRMPEVSPLSAPRRKVLISSFARQAALRLARVQDPNGEMSEI</sequence>
<dbReference type="Pfam" id="PF06319">
    <property type="entry name" value="MmcB-like"/>
    <property type="match status" value="1"/>
</dbReference>
<evidence type="ECO:0000313" key="1">
    <source>
        <dbReference type="EMBL" id="ATX66528.1"/>
    </source>
</evidence>
<accession>A0A2K8KI72</accession>
<dbReference type="Proteomes" id="UP000228948">
    <property type="component" value="Chromosome"/>
</dbReference>
<dbReference type="EMBL" id="CP024899">
    <property type="protein sequence ID" value="ATX66528.1"/>
    <property type="molecule type" value="Genomic_DNA"/>
</dbReference>
<dbReference type="SUPFAM" id="SSF52980">
    <property type="entry name" value="Restriction endonuclease-like"/>
    <property type="match status" value="1"/>
</dbReference>
<evidence type="ECO:0000313" key="2">
    <source>
        <dbReference type="Proteomes" id="UP000228948"/>
    </source>
</evidence>
<reference evidence="1 2" key="1">
    <citation type="submission" date="2017-11" db="EMBL/GenBank/DDBJ databases">
        <title>Revised Sequence and Annotation of the Rhodobaca barguzinensis strain alga05 Genome.</title>
        <authorList>
            <person name="Kopejtka K."/>
            <person name="Tomasch J.M."/>
            <person name="Bunk B."/>
            <person name="Koblizek M."/>
        </authorList>
    </citation>
    <scope>NUCLEOTIDE SEQUENCE [LARGE SCALE GENOMIC DNA]</scope>
    <source>
        <strain evidence="2">alga05</strain>
    </source>
</reference>
<dbReference type="PIRSF" id="PIRSF031796">
    <property type="entry name" value="UPC031796"/>
    <property type="match status" value="1"/>
</dbReference>
<name>A0A2K8KI72_9RHOB</name>
<dbReference type="InterPro" id="IPR011335">
    <property type="entry name" value="Restrct_endonuc-II-like"/>
</dbReference>
<dbReference type="AlphaFoldDB" id="A0A2K8KI72"/>
<dbReference type="RefSeq" id="WP_071481026.1">
    <property type="nucleotide sequence ID" value="NZ_CP024899.1"/>
</dbReference>
<protein>
    <submittedName>
        <fullName evidence="1">DNA repair protein MmcB-related protein</fullName>
    </submittedName>
</protein>